<dbReference type="InterPro" id="IPR050109">
    <property type="entry name" value="HTH-type_TetR-like_transc_reg"/>
</dbReference>
<gene>
    <name evidence="4" type="ORF">EHYA_09453</name>
</gene>
<dbReference type="InterPro" id="IPR036271">
    <property type="entry name" value="Tet_transcr_reg_TetR-rel_C_sf"/>
</dbReference>
<dbReference type="PROSITE" id="PS50977">
    <property type="entry name" value="HTH_TETR_2"/>
    <property type="match status" value="1"/>
</dbReference>
<reference evidence="4 5" key="1">
    <citation type="submission" date="2018-12" db="EMBL/GenBank/DDBJ databases">
        <title>Draft genome sequence of Embleya hyalina NBRC 13850T.</title>
        <authorList>
            <person name="Komaki H."/>
            <person name="Hosoyama A."/>
            <person name="Kimura A."/>
            <person name="Ichikawa N."/>
            <person name="Tamura T."/>
        </authorList>
    </citation>
    <scope>NUCLEOTIDE SEQUENCE [LARGE SCALE GENOMIC DNA]</scope>
    <source>
        <strain evidence="4 5">NBRC 13850</strain>
    </source>
</reference>
<evidence type="ECO:0000313" key="5">
    <source>
        <dbReference type="Proteomes" id="UP000286931"/>
    </source>
</evidence>
<dbReference type="GO" id="GO:0003700">
    <property type="term" value="F:DNA-binding transcription factor activity"/>
    <property type="evidence" value="ECO:0007669"/>
    <property type="project" value="TreeGrafter"/>
</dbReference>
<feature type="DNA-binding region" description="H-T-H motif" evidence="2">
    <location>
        <begin position="38"/>
        <end position="57"/>
    </location>
</feature>
<evidence type="ECO:0000259" key="3">
    <source>
        <dbReference type="PROSITE" id="PS50977"/>
    </source>
</evidence>
<comment type="caution">
    <text evidence="4">The sequence shown here is derived from an EMBL/GenBank/DDBJ whole genome shotgun (WGS) entry which is preliminary data.</text>
</comment>
<dbReference type="InterPro" id="IPR009057">
    <property type="entry name" value="Homeodomain-like_sf"/>
</dbReference>
<dbReference type="AlphaFoldDB" id="A0A401Z4B3"/>
<dbReference type="Gene3D" id="1.10.357.10">
    <property type="entry name" value="Tetracycline Repressor, domain 2"/>
    <property type="match status" value="1"/>
</dbReference>
<dbReference type="PANTHER" id="PTHR30055">
    <property type="entry name" value="HTH-TYPE TRANSCRIPTIONAL REGULATOR RUTR"/>
    <property type="match status" value="1"/>
</dbReference>
<dbReference type="SUPFAM" id="SSF48498">
    <property type="entry name" value="Tetracyclin repressor-like, C-terminal domain"/>
    <property type="match status" value="1"/>
</dbReference>
<dbReference type="RefSeq" id="WP_174861534.1">
    <property type="nucleotide sequence ID" value="NZ_BIFH01000051.1"/>
</dbReference>
<dbReference type="PANTHER" id="PTHR30055:SF209">
    <property type="entry name" value="POSSIBLE TRANSCRIPTIONAL REGULATORY PROTEIN (PROBABLY TETR-FAMILY)"/>
    <property type="match status" value="1"/>
</dbReference>
<keyword evidence="5" id="KW-1185">Reference proteome</keyword>
<feature type="domain" description="HTH tetR-type" evidence="3">
    <location>
        <begin position="15"/>
        <end position="75"/>
    </location>
</feature>
<accession>A0A401Z4B3</accession>
<dbReference type="GO" id="GO:0000976">
    <property type="term" value="F:transcription cis-regulatory region binding"/>
    <property type="evidence" value="ECO:0007669"/>
    <property type="project" value="TreeGrafter"/>
</dbReference>
<proteinExistence type="predicted"/>
<dbReference type="EMBL" id="BIFH01000051">
    <property type="protein sequence ID" value="GCE01684.1"/>
    <property type="molecule type" value="Genomic_DNA"/>
</dbReference>
<dbReference type="Pfam" id="PF00440">
    <property type="entry name" value="TetR_N"/>
    <property type="match status" value="1"/>
</dbReference>
<keyword evidence="1 2" id="KW-0238">DNA-binding</keyword>
<name>A0A401Z4B3_9ACTN</name>
<dbReference type="SUPFAM" id="SSF46689">
    <property type="entry name" value="Homeodomain-like"/>
    <property type="match status" value="1"/>
</dbReference>
<evidence type="ECO:0000256" key="2">
    <source>
        <dbReference type="PROSITE-ProRule" id="PRU00335"/>
    </source>
</evidence>
<evidence type="ECO:0000313" key="4">
    <source>
        <dbReference type="EMBL" id="GCE01684.1"/>
    </source>
</evidence>
<dbReference type="Proteomes" id="UP000286931">
    <property type="component" value="Unassembled WGS sequence"/>
</dbReference>
<protein>
    <submittedName>
        <fullName evidence="4">TetR family transcriptional regulator</fullName>
    </submittedName>
</protein>
<sequence>MPDAPTDRPERADAARNRRAILRATEELLARHRPEQISMEQVAAAAGVGKGTVFHRFGSRMGLMEALMAERALALTEAVTTGPPPLGPGAPPRERLLAFLDAIVDVVARNKGLMAALGHAASTAPKPDVDPTEDPRTAHPVYGFWHGHIADLLAAHRPGLDAETQAHLLLAGLQSRSVLRLLEQGEGERVAAAVHTLAEALLTAP</sequence>
<organism evidence="4 5">
    <name type="scientific">Embleya hyalina</name>
    <dbReference type="NCBI Taxonomy" id="516124"/>
    <lineage>
        <taxon>Bacteria</taxon>
        <taxon>Bacillati</taxon>
        <taxon>Actinomycetota</taxon>
        <taxon>Actinomycetes</taxon>
        <taxon>Kitasatosporales</taxon>
        <taxon>Streptomycetaceae</taxon>
        <taxon>Embleya</taxon>
    </lineage>
</organism>
<evidence type="ECO:0000256" key="1">
    <source>
        <dbReference type="ARBA" id="ARBA00023125"/>
    </source>
</evidence>
<dbReference type="InterPro" id="IPR001647">
    <property type="entry name" value="HTH_TetR"/>
</dbReference>